<accession>A0A2H0X9Q1</accession>
<dbReference type="GO" id="GO:0005886">
    <property type="term" value="C:plasma membrane"/>
    <property type="evidence" value="ECO:0007669"/>
    <property type="project" value="UniProtKB-SubCell"/>
</dbReference>
<dbReference type="PANTHER" id="PTHR30250">
    <property type="entry name" value="PST FAMILY PREDICTED COLANIC ACID TRANSPORTER"/>
    <property type="match status" value="1"/>
</dbReference>
<organism evidence="8 9">
    <name type="scientific">candidate division WWE3 bacterium CG08_land_8_20_14_0_20_41_15</name>
    <dbReference type="NCBI Taxonomy" id="1975086"/>
    <lineage>
        <taxon>Bacteria</taxon>
        <taxon>Katanobacteria</taxon>
    </lineage>
</organism>
<dbReference type="InterPro" id="IPR050833">
    <property type="entry name" value="Poly_Biosynth_Transport"/>
</dbReference>
<feature type="transmembrane region" description="Helical" evidence="7">
    <location>
        <begin position="169"/>
        <end position="188"/>
    </location>
</feature>
<feature type="transmembrane region" description="Helical" evidence="7">
    <location>
        <begin position="77"/>
        <end position="99"/>
    </location>
</feature>
<name>A0A2H0X9Q1_UNCKA</name>
<feature type="transmembrane region" description="Helical" evidence="7">
    <location>
        <begin position="357"/>
        <end position="373"/>
    </location>
</feature>
<comment type="caution">
    <text evidence="8">The sequence shown here is derived from an EMBL/GenBank/DDBJ whole genome shotgun (WGS) entry which is preliminary data.</text>
</comment>
<evidence type="ECO:0000256" key="4">
    <source>
        <dbReference type="ARBA" id="ARBA00022692"/>
    </source>
</evidence>
<keyword evidence="4 7" id="KW-0812">Transmembrane</keyword>
<comment type="subcellular location">
    <subcellularLocation>
        <location evidence="1">Cell membrane</location>
        <topology evidence="1">Multi-pass membrane protein</topology>
    </subcellularLocation>
</comment>
<evidence type="ECO:0000256" key="6">
    <source>
        <dbReference type="ARBA" id="ARBA00023136"/>
    </source>
</evidence>
<feature type="transmembrane region" description="Helical" evidence="7">
    <location>
        <begin position="209"/>
        <end position="226"/>
    </location>
</feature>
<feature type="transmembrane region" description="Helical" evidence="7">
    <location>
        <begin position="105"/>
        <end position="123"/>
    </location>
</feature>
<feature type="transmembrane region" description="Helical" evidence="7">
    <location>
        <begin position="290"/>
        <end position="310"/>
    </location>
</feature>
<feature type="transmembrane region" description="Helical" evidence="7">
    <location>
        <begin position="40"/>
        <end position="57"/>
    </location>
</feature>
<feature type="transmembrane region" description="Helical" evidence="7">
    <location>
        <begin position="437"/>
        <end position="459"/>
    </location>
</feature>
<evidence type="ECO:0000256" key="1">
    <source>
        <dbReference type="ARBA" id="ARBA00004651"/>
    </source>
</evidence>
<protein>
    <submittedName>
        <fullName evidence="8">Uncharacterized protein</fullName>
    </submittedName>
</protein>
<reference evidence="9" key="1">
    <citation type="submission" date="2017-09" db="EMBL/GenBank/DDBJ databases">
        <title>Depth-based differentiation of microbial function through sediment-hosted aquifers and enrichment of novel symbionts in the deep terrestrial subsurface.</title>
        <authorList>
            <person name="Probst A.J."/>
            <person name="Ladd B."/>
            <person name="Jarett J.K."/>
            <person name="Geller-Mcgrath D.E."/>
            <person name="Sieber C.M.K."/>
            <person name="Emerson J.B."/>
            <person name="Anantharaman K."/>
            <person name="Thomas B.C."/>
            <person name="Malmstrom R."/>
            <person name="Stieglmeier M."/>
            <person name="Klingl A."/>
            <person name="Woyke T."/>
            <person name="Ryan C.M."/>
            <person name="Banfield J.F."/>
        </authorList>
    </citation>
    <scope>NUCLEOTIDE SEQUENCE [LARGE SCALE GENOMIC DNA]</scope>
</reference>
<gene>
    <name evidence="8" type="ORF">COT51_01535</name>
</gene>
<comment type="similarity">
    <text evidence="2">Belongs to the polysaccharide synthase family.</text>
</comment>
<feature type="transmembrane region" description="Helical" evidence="7">
    <location>
        <begin position="380"/>
        <end position="399"/>
    </location>
</feature>
<dbReference type="AlphaFoldDB" id="A0A2H0X9Q1"/>
<dbReference type="EMBL" id="PEYV01000028">
    <property type="protein sequence ID" value="PIS21670.1"/>
    <property type="molecule type" value="Genomic_DNA"/>
</dbReference>
<evidence type="ECO:0000256" key="7">
    <source>
        <dbReference type="SAM" id="Phobius"/>
    </source>
</evidence>
<dbReference type="Pfam" id="PF13440">
    <property type="entry name" value="Polysacc_synt_3"/>
    <property type="match status" value="1"/>
</dbReference>
<sequence length="479" mass="53343">MGVGKKAIRSTIFVAIGTYSSVAVSFATSIILARLLAPEYFGIVALGGFFIELFGRVREFGFDQALVHRQKDPEKAYSTHFILNSFAFFLSFLLSLIASPILLKFYDSQVVVVFLILSFLLFLKGTSQTPRIYLEKELAFGRVVLIDFVALLLSCAISVSMAFKGYTLSAVVAHTGLLYLFTFIGFWLTKPPKLSLKLDKETAFWFMKFGGFLWIGGFATFVLFKFNDFLAGTFLGAAVLGYYSKAFNLAQLPNSFVTSIASRVALPTYAKLQGEKEKLADGFNLILRNIVRISVPIALILFLVSGRFVLLLFGEKWLPMVPILRVLSVYAFSRAIFDDAGAFLTAIGRPNVVSKYLSLQAILTIIISPLLAWKFGVFGLTLGLDLVLVLGVLLAYYFLNKEIKVDFLGSFFPSFLVAIITTLGFYFFESLNIRGSLFLLTALDIFFVLMVYTLVSFILNGKSVLQDLVFLKNKFKAVE</sequence>
<keyword evidence="3" id="KW-1003">Cell membrane</keyword>
<feature type="transmembrane region" description="Helical" evidence="7">
    <location>
        <begin position="144"/>
        <end position="163"/>
    </location>
</feature>
<dbReference type="PANTHER" id="PTHR30250:SF10">
    <property type="entry name" value="LIPOPOLYSACCHARIDE BIOSYNTHESIS PROTEIN WZXC"/>
    <property type="match status" value="1"/>
</dbReference>
<evidence type="ECO:0000256" key="3">
    <source>
        <dbReference type="ARBA" id="ARBA00022475"/>
    </source>
</evidence>
<evidence type="ECO:0000256" key="5">
    <source>
        <dbReference type="ARBA" id="ARBA00022989"/>
    </source>
</evidence>
<proteinExistence type="inferred from homology"/>
<keyword evidence="5 7" id="KW-1133">Transmembrane helix</keyword>
<evidence type="ECO:0000313" key="9">
    <source>
        <dbReference type="Proteomes" id="UP000231098"/>
    </source>
</evidence>
<evidence type="ECO:0000256" key="2">
    <source>
        <dbReference type="ARBA" id="ARBA00007430"/>
    </source>
</evidence>
<keyword evidence="6 7" id="KW-0472">Membrane</keyword>
<feature type="transmembrane region" description="Helical" evidence="7">
    <location>
        <begin position="12"/>
        <end position="34"/>
    </location>
</feature>
<evidence type="ECO:0000313" key="8">
    <source>
        <dbReference type="EMBL" id="PIS21670.1"/>
    </source>
</evidence>
<feature type="transmembrane region" description="Helical" evidence="7">
    <location>
        <begin position="411"/>
        <end position="428"/>
    </location>
</feature>
<dbReference type="Proteomes" id="UP000231098">
    <property type="component" value="Unassembled WGS sequence"/>
</dbReference>